<evidence type="ECO:0000256" key="1">
    <source>
        <dbReference type="SAM" id="Phobius"/>
    </source>
</evidence>
<dbReference type="Gene3D" id="3.40.30.10">
    <property type="entry name" value="Glutaredoxin"/>
    <property type="match status" value="1"/>
</dbReference>
<dbReference type="EMBL" id="JBHSDK010000015">
    <property type="protein sequence ID" value="MFC4336126.1"/>
    <property type="molecule type" value="Genomic_DNA"/>
</dbReference>
<keyword evidence="1" id="KW-0812">Transmembrane</keyword>
<keyword evidence="4" id="KW-1185">Reference proteome</keyword>
<dbReference type="InterPro" id="IPR012336">
    <property type="entry name" value="Thioredoxin-like_fold"/>
</dbReference>
<comment type="caution">
    <text evidence="3">The sequence shown here is derived from an EMBL/GenBank/DDBJ whole genome shotgun (WGS) entry which is preliminary data.</text>
</comment>
<feature type="domain" description="Thioredoxin-like fold" evidence="2">
    <location>
        <begin position="70"/>
        <end position="239"/>
    </location>
</feature>
<dbReference type="InterPro" id="IPR036249">
    <property type="entry name" value="Thioredoxin-like_sf"/>
</dbReference>
<keyword evidence="1" id="KW-0472">Membrane</keyword>
<dbReference type="CDD" id="cd02972">
    <property type="entry name" value="DsbA_family"/>
    <property type="match status" value="1"/>
</dbReference>
<gene>
    <name evidence="3" type="ORF">ACFPET_13025</name>
</gene>
<organism evidence="3 4">
    <name type="scientific">Salininema proteolyticum</name>
    <dbReference type="NCBI Taxonomy" id="1607685"/>
    <lineage>
        <taxon>Bacteria</taxon>
        <taxon>Bacillati</taxon>
        <taxon>Actinomycetota</taxon>
        <taxon>Actinomycetes</taxon>
        <taxon>Glycomycetales</taxon>
        <taxon>Glycomycetaceae</taxon>
        <taxon>Salininema</taxon>
    </lineage>
</organism>
<name>A0ABV8U012_9ACTN</name>
<keyword evidence="1" id="KW-1133">Transmembrane helix</keyword>
<dbReference type="Proteomes" id="UP001595823">
    <property type="component" value="Unassembled WGS sequence"/>
</dbReference>
<feature type="transmembrane region" description="Helical" evidence="1">
    <location>
        <begin position="26"/>
        <end position="49"/>
    </location>
</feature>
<proteinExistence type="predicted"/>
<evidence type="ECO:0000313" key="4">
    <source>
        <dbReference type="Proteomes" id="UP001595823"/>
    </source>
</evidence>
<dbReference type="RefSeq" id="WP_380621645.1">
    <property type="nucleotide sequence ID" value="NZ_JBHSDK010000015.1"/>
</dbReference>
<evidence type="ECO:0000313" key="3">
    <source>
        <dbReference type="EMBL" id="MFC4336126.1"/>
    </source>
</evidence>
<sequence length="246" mass="26852">MGNNSRREAAAALKKQQAAEDRRKKILFGTVAGIAVLLIGGLIALGIYLNRPEELKVVQPEASTTDDYGLVVGDGSTQVDLYVDYQCPVCKSFEDANGDKIETWVDDGDITLNLHILNFLDTKLNKEFSSRAGNAAIYALQESGDPVEFLDYSKKIFDNQPPEGSGETLTNDQLVALGKDFEFGSAFEDGVRDETYAGWIAEGTDTTFDKGDVTGTPTVFIDGTKVQREQMNDFQTLVQKAIDGSE</sequence>
<dbReference type="SUPFAM" id="SSF52833">
    <property type="entry name" value="Thioredoxin-like"/>
    <property type="match status" value="1"/>
</dbReference>
<accession>A0ABV8U012</accession>
<evidence type="ECO:0000259" key="2">
    <source>
        <dbReference type="Pfam" id="PF13462"/>
    </source>
</evidence>
<protein>
    <submittedName>
        <fullName evidence="3">DsbA family protein</fullName>
    </submittedName>
</protein>
<dbReference type="Pfam" id="PF13462">
    <property type="entry name" value="Thioredoxin_4"/>
    <property type="match status" value="1"/>
</dbReference>
<reference evidence="4" key="1">
    <citation type="journal article" date="2019" name="Int. J. Syst. Evol. Microbiol.">
        <title>The Global Catalogue of Microorganisms (GCM) 10K type strain sequencing project: providing services to taxonomists for standard genome sequencing and annotation.</title>
        <authorList>
            <consortium name="The Broad Institute Genomics Platform"/>
            <consortium name="The Broad Institute Genome Sequencing Center for Infectious Disease"/>
            <person name="Wu L."/>
            <person name="Ma J."/>
        </authorList>
    </citation>
    <scope>NUCLEOTIDE SEQUENCE [LARGE SCALE GENOMIC DNA]</scope>
    <source>
        <strain evidence="4">IBRC-M 10908</strain>
    </source>
</reference>